<dbReference type="OMA" id="CTEKSFT"/>
<evidence type="ECO:0000256" key="3">
    <source>
        <dbReference type="SAM" id="SignalP"/>
    </source>
</evidence>
<evidence type="ECO:0000256" key="1">
    <source>
        <dbReference type="SAM" id="MobiDB-lite"/>
    </source>
</evidence>
<dbReference type="GeneID" id="26900334"/>
<organism evidence="4 5">
    <name type="scientific">Leptomonas pyrrhocoris</name>
    <name type="common">Firebug parasite</name>
    <dbReference type="NCBI Taxonomy" id="157538"/>
    <lineage>
        <taxon>Eukaryota</taxon>
        <taxon>Discoba</taxon>
        <taxon>Euglenozoa</taxon>
        <taxon>Kinetoplastea</taxon>
        <taxon>Metakinetoplastina</taxon>
        <taxon>Trypanosomatida</taxon>
        <taxon>Trypanosomatidae</taxon>
        <taxon>Leishmaniinae</taxon>
        <taxon>Leptomonas</taxon>
    </lineage>
</organism>
<dbReference type="GO" id="GO:0016020">
    <property type="term" value="C:membrane"/>
    <property type="evidence" value="ECO:0007669"/>
    <property type="project" value="TreeGrafter"/>
</dbReference>
<feature type="signal peptide" evidence="3">
    <location>
        <begin position="1"/>
        <end position="30"/>
    </location>
</feature>
<dbReference type="VEuPathDB" id="TriTrypDB:LpyrH10_01_0360"/>
<proteinExistence type="predicted"/>
<dbReference type="PANTHER" id="PTHR22727">
    <property type="entry name" value="PROTEIN CBG13728"/>
    <property type="match status" value="1"/>
</dbReference>
<evidence type="ECO:0000256" key="2">
    <source>
        <dbReference type="SAM" id="Phobius"/>
    </source>
</evidence>
<dbReference type="InterPro" id="IPR009030">
    <property type="entry name" value="Growth_fac_rcpt_cys_sf"/>
</dbReference>
<feature type="compositionally biased region" description="Polar residues" evidence="1">
    <location>
        <begin position="820"/>
        <end position="830"/>
    </location>
</feature>
<dbReference type="InterPro" id="IPR039181">
    <property type="entry name" value="Elapor1/2"/>
</dbReference>
<evidence type="ECO:0000313" key="5">
    <source>
        <dbReference type="Proteomes" id="UP000037923"/>
    </source>
</evidence>
<keyword evidence="2" id="KW-0472">Membrane</keyword>
<dbReference type="RefSeq" id="XP_015664073.1">
    <property type="nucleotide sequence ID" value="XM_015796065.1"/>
</dbReference>
<sequence>MARMNSMPTTATIAVVALLLFFADAAFVLAGDTHDGSEGVFNGTKCRLNDYVPAYGPCLANSTRLRSWTKAKDANCVSDASVLPSASYVPCAVCSLGMQHRDQGESIGDCGGCAVGEYLDVSARPPTCATCPFGTTAVPVLAFRDGFDGFSGNVSALHRSSASRFVYPDSGSAPFATANNTEFEFVGFRRGGRDELLVGLRPPRKGAGYYYAYSTFRYTFEALSDGWVEIVFALQRPSGDGGNSDSAAVRLEELDHIRSVLVVDHTTVDVRAAASTVITADPADAEYSVVVPFFHSRSSSSVPDSAGTSEHSLSWKVQESYHYSSSIDIVIRSLVVSGDVSGGTEVCEPCPPGFACPPQTTKASACTPGTYQPATHALRCLTCTGNTYSPGYGFRECLTCDDGRTANEKHTACSDTCVFAYEDVLYNFTAMAGVVLNATVGDASYNPARYMSVEEADAAALDRVYLSVCGALPIRNAADHAPSRSSTTDDDRGRWCVRDVWNHNSSTSAYVCERTNATVGRHFGNVTQLMSVGGRASVVTSMGSLLAPVDMRANASTYSERTWRAVIQLECRDDADEARKAGTVTADEVGADSLTLTWRSVYACPLCTEKSFTRSESRCNGSSMHTVEYAKINSTVCTHGFAPPPLSVLNCTPCLEEFYTLEWGECDAAARSQTGVYVLKPEREGCTLSDSWQPQNQTRICTVNPANTGIAKTLSVMIVVFALFLVFGLVAAVMFPSRFRRQEYRLGDRESGTELGEYNLRNDGIDGLELHYNVASAVDGGDAAAPHAGASRVSSLADRLLHSMASTLRRFGLPARGPTSRDNGYNTLPTTDGAFPPEESSQRPSRVGGRRNEVLFTLEDGADDDILPPLPSR</sequence>
<evidence type="ECO:0008006" key="6">
    <source>
        <dbReference type="Google" id="ProtNLM"/>
    </source>
</evidence>
<dbReference type="AlphaFoldDB" id="A0A0N0VHG1"/>
<dbReference type="Proteomes" id="UP000037923">
    <property type="component" value="Unassembled WGS sequence"/>
</dbReference>
<dbReference type="SUPFAM" id="SSF57184">
    <property type="entry name" value="Growth factor receptor domain"/>
    <property type="match status" value="1"/>
</dbReference>
<accession>A0A0N0VHG1</accession>
<keyword evidence="5" id="KW-1185">Reference proteome</keyword>
<feature type="chain" id="PRO_5005860976" description="Tyrosine-protein kinase ephrin type A/B receptor-like domain-containing protein" evidence="3">
    <location>
        <begin position="31"/>
        <end position="873"/>
    </location>
</feature>
<protein>
    <recommendedName>
        <fullName evidence="6">Tyrosine-protein kinase ephrin type A/B receptor-like domain-containing protein</fullName>
    </recommendedName>
</protein>
<gene>
    <name evidence="4" type="ORF">ABB37_00036</name>
</gene>
<keyword evidence="3" id="KW-0732">Signal</keyword>
<dbReference type="Gene3D" id="2.10.50.10">
    <property type="entry name" value="Tumor Necrosis Factor Receptor, subunit A, domain 2"/>
    <property type="match status" value="1"/>
</dbReference>
<reference evidence="4 5" key="1">
    <citation type="submission" date="2015-07" db="EMBL/GenBank/DDBJ databases">
        <title>High-quality genome of monoxenous trypanosomatid Leptomonas pyrrhocoris.</title>
        <authorList>
            <person name="Flegontov P."/>
            <person name="Butenko A."/>
            <person name="Firsov S."/>
            <person name="Vlcek C."/>
            <person name="Logacheva M.D."/>
            <person name="Field M."/>
            <person name="Filatov D."/>
            <person name="Flegontova O."/>
            <person name="Gerasimov E."/>
            <person name="Jackson A.P."/>
            <person name="Kelly S."/>
            <person name="Opperdoes F."/>
            <person name="O'Reilly A."/>
            <person name="Votypka J."/>
            <person name="Yurchenko V."/>
            <person name="Lukes J."/>
        </authorList>
    </citation>
    <scope>NUCLEOTIDE SEQUENCE [LARGE SCALE GENOMIC DNA]</scope>
    <source>
        <strain evidence="4">H10</strain>
    </source>
</reference>
<comment type="caution">
    <text evidence="4">The sequence shown here is derived from an EMBL/GenBank/DDBJ whole genome shotgun (WGS) entry which is preliminary data.</text>
</comment>
<keyword evidence="2" id="KW-0812">Transmembrane</keyword>
<evidence type="ECO:0000313" key="4">
    <source>
        <dbReference type="EMBL" id="KPA85634.1"/>
    </source>
</evidence>
<dbReference type="PANTHER" id="PTHR22727:SF15">
    <property type="entry name" value="MRH DOMAIN-CONTAINING PROTEIN"/>
    <property type="match status" value="1"/>
</dbReference>
<feature type="transmembrane region" description="Helical" evidence="2">
    <location>
        <begin position="714"/>
        <end position="735"/>
    </location>
</feature>
<name>A0A0N0VHG1_LEPPY</name>
<dbReference type="OrthoDB" id="262065at2759"/>
<feature type="region of interest" description="Disordered" evidence="1">
    <location>
        <begin position="812"/>
        <end position="873"/>
    </location>
</feature>
<keyword evidence="2" id="KW-1133">Transmembrane helix</keyword>
<dbReference type="EMBL" id="LGTL01000001">
    <property type="protein sequence ID" value="KPA85634.1"/>
    <property type="molecule type" value="Genomic_DNA"/>
</dbReference>
<dbReference type="SMART" id="SM01411">
    <property type="entry name" value="Ephrin_rec_like"/>
    <property type="match status" value="1"/>
</dbReference>